<keyword evidence="2" id="KW-1185">Reference proteome</keyword>
<dbReference type="AlphaFoldDB" id="A0A2K4FDV8"/>
<accession>A0A2K4FDV8</accession>
<dbReference type="NCBIfam" id="TIGR01558">
    <property type="entry name" value="sm_term_P27"/>
    <property type="match status" value="1"/>
</dbReference>
<dbReference type="InterPro" id="IPR006448">
    <property type="entry name" value="Phage_term_ssu_P27"/>
</dbReference>
<sequence>MGRPSKFNIAKKGHRTKAELEEAAKRENSLNAYDPIELADIPDDLDDIGQQEWLRIVPLLEQLPISNLDLTLVKNYCQLVGIQTKAYEQMQEVGTYDPDRNVRSGPYMVYMDCHKELKSLCNKLGLTIDSRMRLVVPSESEQKQSVYDQFGVDADD</sequence>
<comment type="caution">
    <text evidence="1">The sequence shown here is derived from an EMBL/GenBank/DDBJ whole genome shotgun (WGS) entry which is preliminary data.</text>
</comment>
<dbReference type="Pfam" id="PF05119">
    <property type="entry name" value="Terminase_4"/>
    <property type="match status" value="1"/>
</dbReference>
<organism evidence="1 2">
    <name type="scientific">Staphylococcus argensis</name>
    <dbReference type="NCBI Taxonomy" id="1607738"/>
    <lineage>
        <taxon>Bacteria</taxon>
        <taxon>Bacillati</taxon>
        <taxon>Bacillota</taxon>
        <taxon>Bacilli</taxon>
        <taxon>Bacillales</taxon>
        <taxon>Staphylococcaceae</taxon>
        <taxon>Staphylococcus</taxon>
    </lineage>
</organism>
<protein>
    <submittedName>
        <fullName evidence="1">Phage terminase small subunit P27 family</fullName>
    </submittedName>
</protein>
<name>A0A2K4FDV8_9STAP</name>
<evidence type="ECO:0000313" key="2">
    <source>
        <dbReference type="Proteomes" id="UP000242712"/>
    </source>
</evidence>
<dbReference type="EMBL" id="PPPX01000001">
    <property type="protein sequence ID" value="POA09477.1"/>
    <property type="molecule type" value="Genomic_DNA"/>
</dbReference>
<dbReference type="Proteomes" id="UP000242712">
    <property type="component" value="Unassembled WGS sequence"/>
</dbReference>
<evidence type="ECO:0000313" key="1">
    <source>
        <dbReference type="EMBL" id="POA09477.1"/>
    </source>
</evidence>
<proteinExistence type="predicted"/>
<reference evidence="1 2" key="1">
    <citation type="submission" date="2017-08" db="EMBL/GenBank/DDBJ databases">
        <title>Draft genome sequences of 64 type strains of genus Staph aureus.</title>
        <authorList>
            <person name="Cole K."/>
            <person name="Golubchik T."/>
            <person name="Russell J."/>
            <person name="Foster D."/>
            <person name="Llewelyn M."/>
            <person name="Wilson D."/>
            <person name="Crook D."/>
            <person name="Paul J."/>
        </authorList>
    </citation>
    <scope>NUCLEOTIDE SEQUENCE [LARGE SCALE GENOMIC DNA]</scope>
    <source>
        <strain evidence="1 2">DSM 29875</strain>
    </source>
</reference>
<dbReference type="RefSeq" id="WP_103370861.1">
    <property type="nucleotide sequence ID" value="NZ_CBCRVO010000001.1"/>
</dbReference>
<dbReference type="OrthoDB" id="2287339at2"/>
<dbReference type="GeneID" id="98297035"/>
<gene>
    <name evidence="1" type="ORF">CD039_01595</name>
</gene>